<dbReference type="InterPro" id="IPR036396">
    <property type="entry name" value="Cyt_P450_sf"/>
</dbReference>
<dbReference type="PhylomeDB" id="A0A061B6F1"/>
<dbReference type="Gene3D" id="1.10.630.10">
    <property type="entry name" value="Cytochrome P450"/>
    <property type="match status" value="1"/>
</dbReference>
<dbReference type="GO" id="GO:0016705">
    <property type="term" value="F:oxidoreductase activity, acting on paired donors, with incorporation or reduction of molecular oxygen"/>
    <property type="evidence" value="ECO:0007669"/>
    <property type="project" value="InterPro"/>
</dbReference>
<sequence length="312" mass="36023">MSLISLIGYTLVGVLLYAVLSVVFPPLNFPHNIPTIPFYVSFLGTYTKMDQRDIYERYLRTKLEKYGAVKIYFANRWNILVVKPEYLNQMFKEEDVFAKSGNHKKIPHAVLSHYTGDNVISAHGATWKTYRSIIQKSVQFPEKSHVHTNIKKFVSILDDAIEDGDSKTCERALPVSDFLQRLSLANIAQSMLGVDFGTLDSPNSELHRRLKIVKSHIFEPIYMNFPVLDQLPIKSRILAREEVHNFRKFYAEKVIEAQKDSTKELNEDSAAYQLYKSLQRGDGHCSEDSKTSCLAKEEHYSLMCWRYHQEST</sequence>
<gene>
    <name evidence="1" type="ORF">CYFA0S_18e02256g</name>
</gene>
<name>A0A061B6F1_CYBFA</name>
<evidence type="ECO:0000313" key="1">
    <source>
        <dbReference type="EMBL" id="CDR45480.1"/>
    </source>
</evidence>
<dbReference type="VEuPathDB" id="FungiDB:BON22_3551"/>
<dbReference type="InterPro" id="IPR001128">
    <property type="entry name" value="Cyt_P450"/>
</dbReference>
<dbReference type="GO" id="GO:0005506">
    <property type="term" value="F:iron ion binding"/>
    <property type="evidence" value="ECO:0007669"/>
    <property type="project" value="InterPro"/>
</dbReference>
<dbReference type="Pfam" id="PF00067">
    <property type="entry name" value="p450"/>
    <property type="match status" value="1"/>
</dbReference>
<dbReference type="GO" id="GO:0004497">
    <property type="term" value="F:monooxygenase activity"/>
    <property type="evidence" value="ECO:0007669"/>
    <property type="project" value="InterPro"/>
</dbReference>
<dbReference type="GO" id="GO:0020037">
    <property type="term" value="F:heme binding"/>
    <property type="evidence" value="ECO:0007669"/>
    <property type="project" value="InterPro"/>
</dbReference>
<dbReference type="AlphaFoldDB" id="A0A061B6F1"/>
<organism evidence="1">
    <name type="scientific">Cyberlindnera fabianii</name>
    <name type="common">Yeast</name>
    <name type="synonym">Hansenula fabianii</name>
    <dbReference type="NCBI Taxonomy" id="36022"/>
    <lineage>
        <taxon>Eukaryota</taxon>
        <taxon>Fungi</taxon>
        <taxon>Dikarya</taxon>
        <taxon>Ascomycota</taxon>
        <taxon>Saccharomycotina</taxon>
        <taxon>Saccharomycetes</taxon>
        <taxon>Phaffomycetales</taxon>
        <taxon>Phaffomycetaceae</taxon>
        <taxon>Cyberlindnera</taxon>
    </lineage>
</organism>
<protein>
    <submittedName>
        <fullName evidence="1">CYFA0S18e02256g1_1</fullName>
    </submittedName>
</protein>
<dbReference type="EMBL" id="LK052903">
    <property type="protein sequence ID" value="CDR45480.1"/>
    <property type="molecule type" value="Genomic_DNA"/>
</dbReference>
<reference evidence="1" key="1">
    <citation type="journal article" date="2014" name="Genome Announc.">
        <title>Genome sequence of the yeast Cyberlindnera fabianii (Hansenula fabianii).</title>
        <authorList>
            <person name="Freel K.C."/>
            <person name="Sarilar V."/>
            <person name="Neuveglise C."/>
            <person name="Devillers H."/>
            <person name="Friedrich A."/>
            <person name="Schacherer J."/>
        </authorList>
    </citation>
    <scope>NUCLEOTIDE SEQUENCE</scope>
    <source>
        <strain evidence="1">YJS4271</strain>
    </source>
</reference>
<dbReference type="OrthoDB" id="1470350at2759"/>
<proteinExistence type="predicted"/>
<dbReference type="SUPFAM" id="SSF48264">
    <property type="entry name" value="Cytochrome P450"/>
    <property type="match status" value="1"/>
</dbReference>
<accession>A0A061B6F1</accession>